<keyword evidence="1" id="KW-0378">Hydrolase</keyword>
<name>A0ABY0GTU5_9PEZI</name>
<keyword evidence="4" id="KW-1185">Reference proteome</keyword>
<dbReference type="Proteomes" id="UP000294003">
    <property type="component" value="Unassembled WGS sequence"/>
</dbReference>
<reference evidence="3 4" key="1">
    <citation type="submission" date="2018-06" db="EMBL/GenBank/DDBJ databases">
        <title>Complete Genomes of Monosporascus.</title>
        <authorList>
            <person name="Robinson A.J."/>
            <person name="Natvig D.O."/>
        </authorList>
    </citation>
    <scope>NUCLEOTIDE SEQUENCE [LARGE SCALE GENOMIC DNA]</scope>
    <source>
        <strain evidence="3 4">CBS 609.92</strain>
    </source>
</reference>
<sequence>MHLKPKPEYVDLDVDFKPLSKHDHLSQQTPEFAAAEPAISAGYEQFRAAPDFPGFRVMTGDADAVIPPGGPDRYREVTTELLQYPPRGGEMIEFKVYKSPNVVPDAPLVYCMHGGGMGALTKLPFSCQPTCKNNAKALGINPENIILAGSNARTSLGPEVEAFLDAYLPNPEPGPRHSPLLVSSLKDLPPALIQCAGLDILRDDAFAYAEALETAGVDVEIYGYKGVPHGFPGYLLDIPETAQFYKRHNAFLKKFTGGS</sequence>
<dbReference type="Pfam" id="PF07859">
    <property type="entry name" value="Abhydrolase_3"/>
    <property type="match status" value="1"/>
</dbReference>
<dbReference type="SUPFAM" id="SSF53474">
    <property type="entry name" value="alpha/beta-Hydrolases"/>
    <property type="match status" value="1"/>
</dbReference>
<comment type="caution">
    <text evidence="3">The sequence shown here is derived from an EMBL/GenBank/DDBJ whole genome shotgun (WGS) entry which is preliminary data.</text>
</comment>
<evidence type="ECO:0000256" key="1">
    <source>
        <dbReference type="ARBA" id="ARBA00022801"/>
    </source>
</evidence>
<evidence type="ECO:0000313" key="4">
    <source>
        <dbReference type="Proteomes" id="UP000294003"/>
    </source>
</evidence>
<protein>
    <recommendedName>
        <fullName evidence="2">Alpha/beta hydrolase fold-3 domain-containing protein</fullName>
    </recommendedName>
</protein>
<organism evidence="3 4">
    <name type="scientific">Monosporascus cannonballus</name>
    <dbReference type="NCBI Taxonomy" id="155416"/>
    <lineage>
        <taxon>Eukaryota</taxon>
        <taxon>Fungi</taxon>
        <taxon>Dikarya</taxon>
        <taxon>Ascomycota</taxon>
        <taxon>Pezizomycotina</taxon>
        <taxon>Sordariomycetes</taxon>
        <taxon>Xylariomycetidae</taxon>
        <taxon>Xylariales</taxon>
        <taxon>Xylariales incertae sedis</taxon>
        <taxon>Monosporascus</taxon>
    </lineage>
</organism>
<feature type="domain" description="Alpha/beta hydrolase fold-3" evidence="2">
    <location>
        <begin position="159"/>
        <end position="231"/>
    </location>
</feature>
<evidence type="ECO:0000259" key="2">
    <source>
        <dbReference type="Pfam" id="PF07859"/>
    </source>
</evidence>
<dbReference type="EMBL" id="QJNS01000519">
    <property type="protein sequence ID" value="RYO76950.1"/>
    <property type="molecule type" value="Genomic_DNA"/>
</dbReference>
<gene>
    <name evidence="3" type="ORF">DL762_009580</name>
</gene>
<evidence type="ECO:0000313" key="3">
    <source>
        <dbReference type="EMBL" id="RYO76950.1"/>
    </source>
</evidence>
<dbReference type="InterPro" id="IPR050300">
    <property type="entry name" value="GDXG_lipolytic_enzyme"/>
</dbReference>
<dbReference type="PANTHER" id="PTHR48081">
    <property type="entry name" value="AB HYDROLASE SUPERFAMILY PROTEIN C4A8.06C"/>
    <property type="match status" value="1"/>
</dbReference>
<accession>A0ABY0GTU5</accession>
<dbReference type="InterPro" id="IPR029058">
    <property type="entry name" value="AB_hydrolase_fold"/>
</dbReference>
<dbReference type="InterPro" id="IPR013094">
    <property type="entry name" value="AB_hydrolase_3"/>
</dbReference>
<dbReference type="PANTHER" id="PTHR48081:SF8">
    <property type="entry name" value="ALPHA_BETA HYDROLASE FOLD-3 DOMAIN-CONTAINING PROTEIN-RELATED"/>
    <property type="match status" value="1"/>
</dbReference>
<dbReference type="Gene3D" id="3.40.50.1820">
    <property type="entry name" value="alpha/beta hydrolase"/>
    <property type="match status" value="1"/>
</dbReference>
<proteinExistence type="predicted"/>